<dbReference type="GO" id="GO:0000981">
    <property type="term" value="F:DNA-binding transcription factor activity, RNA polymerase II-specific"/>
    <property type="evidence" value="ECO:0007669"/>
    <property type="project" value="TreeGrafter"/>
</dbReference>
<evidence type="ECO:0000313" key="5">
    <source>
        <dbReference type="Proteomes" id="UP000297703"/>
    </source>
</evidence>
<reference evidence="4 5" key="2">
    <citation type="submission" date="2019-04" db="EMBL/GenBank/DDBJ databases">
        <title>The genome sequence of big-headed turtle.</title>
        <authorList>
            <person name="Gong S."/>
        </authorList>
    </citation>
    <scope>NUCLEOTIDE SEQUENCE [LARGE SCALE GENOMIC DNA]</scope>
    <source>
        <strain evidence="4">DO16091913</strain>
        <tissue evidence="4">Muscle</tissue>
    </source>
</reference>
<name>A0A4D9F1Z6_9SAUR</name>
<feature type="compositionally biased region" description="Pro residues" evidence="2">
    <location>
        <begin position="214"/>
        <end position="243"/>
    </location>
</feature>
<dbReference type="Pfam" id="PF00170">
    <property type="entry name" value="bZIP_1"/>
    <property type="match status" value="1"/>
</dbReference>
<keyword evidence="1" id="KW-0175">Coiled coil</keyword>
<keyword evidence="4" id="KW-0808">Transferase</keyword>
<dbReference type="InterPro" id="IPR046347">
    <property type="entry name" value="bZIP_sf"/>
</dbReference>
<dbReference type="InterPro" id="IPR004827">
    <property type="entry name" value="bZIP"/>
</dbReference>
<protein>
    <submittedName>
        <fullName evidence="4">SNF-related serine/threonine-protein kinase</fullName>
    </submittedName>
</protein>
<evidence type="ECO:0000259" key="3">
    <source>
        <dbReference type="PROSITE" id="PS50217"/>
    </source>
</evidence>
<dbReference type="PANTHER" id="PTHR23351:SF6">
    <property type="entry name" value="FOS-RELATED ANTIGEN 1"/>
    <property type="match status" value="1"/>
</dbReference>
<dbReference type="AlphaFoldDB" id="A0A4D9F1Z6"/>
<keyword evidence="5" id="KW-1185">Reference proteome</keyword>
<dbReference type="PANTHER" id="PTHR23351">
    <property type="entry name" value="FOS TRANSCRIPTION FACTOR-RELATED"/>
    <property type="match status" value="1"/>
</dbReference>
<dbReference type="GO" id="GO:0005634">
    <property type="term" value="C:nucleus"/>
    <property type="evidence" value="ECO:0007669"/>
    <property type="project" value="TreeGrafter"/>
</dbReference>
<evidence type="ECO:0000256" key="2">
    <source>
        <dbReference type="SAM" id="MobiDB-lite"/>
    </source>
</evidence>
<feature type="compositionally biased region" description="Low complexity" evidence="2">
    <location>
        <begin position="278"/>
        <end position="288"/>
    </location>
</feature>
<feature type="region of interest" description="Disordered" evidence="2">
    <location>
        <begin position="193"/>
        <end position="322"/>
    </location>
</feature>
<reference evidence="4 5" key="1">
    <citation type="submission" date="2019-04" db="EMBL/GenBank/DDBJ databases">
        <title>Draft genome of the big-headed turtle Platysternon megacephalum.</title>
        <authorList>
            <person name="Gong S."/>
        </authorList>
    </citation>
    <scope>NUCLEOTIDE SEQUENCE [LARGE SCALE GENOMIC DNA]</scope>
    <source>
        <strain evidence="4">DO16091913</strain>
        <tissue evidence="4">Muscle</tissue>
    </source>
</reference>
<dbReference type="PRINTS" id="PR00042">
    <property type="entry name" value="LEUZIPPRFOS"/>
</dbReference>
<dbReference type="Proteomes" id="UP000297703">
    <property type="component" value="Unassembled WGS sequence"/>
</dbReference>
<dbReference type="SUPFAM" id="SSF57959">
    <property type="entry name" value="Leucine zipper domain"/>
    <property type="match status" value="1"/>
</dbReference>
<dbReference type="GO" id="GO:0016301">
    <property type="term" value="F:kinase activity"/>
    <property type="evidence" value="ECO:0007669"/>
    <property type="project" value="UniProtKB-KW"/>
</dbReference>
<sequence>MFRDYGAGSADGPGSSYNPRPQHPALRSMGPAAASGTPGAAQQKFSPGPSAGAASFIPSLNTITSSQDLQWMVRPTMLNTCSSPSSFTAAPYPRPYAPYPLGARPGVIRTIGPTPGIRRRHNEHMTAEEEERRRVRRERNKLAAAKCRNRRKELTDCLQMETDQLEEEKSGLQKEIAELQKQKERLELILEAHRPVCKVQDESSGEEEEQGGPSAPPPVKQESPAPPPAVPRRPPPPVPPRISLPPSGVLEPEALHTPTLMVTPSLTPFTPSLIFNYPAPGEGEPPAGHTFPPEPCSSAHRRGSSSGDQSSDSLNSPTLLAL</sequence>
<evidence type="ECO:0000313" key="4">
    <source>
        <dbReference type="EMBL" id="TFK11984.1"/>
    </source>
</evidence>
<organism evidence="4 5">
    <name type="scientific">Platysternon megacephalum</name>
    <name type="common">big-headed turtle</name>
    <dbReference type="NCBI Taxonomy" id="55544"/>
    <lineage>
        <taxon>Eukaryota</taxon>
        <taxon>Metazoa</taxon>
        <taxon>Chordata</taxon>
        <taxon>Craniata</taxon>
        <taxon>Vertebrata</taxon>
        <taxon>Euteleostomi</taxon>
        <taxon>Archelosauria</taxon>
        <taxon>Testudinata</taxon>
        <taxon>Testudines</taxon>
        <taxon>Cryptodira</taxon>
        <taxon>Durocryptodira</taxon>
        <taxon>Testudinoidea</taxon>
        <taxon>Platysternidae</taxon>
        <taxon>Platysternon</taxon>
    </lineage>
</organism>
<dbReference type="GO" id="GO:0000978">
    <property type="term" value="F:RNA polymerase II cis-regulatory region sequence-specific DNA binding"/>
    <property type="evidence" value="ECO:0007669"/>
    <property type="project" value="TreeGrafter"/>
</dbReference>
<dbReference type="STRING" id="55544.A0A4D9F1Z6"/>
<dbReference type="PROSITE" id="PS00036">
    <property type="entry name" value="BZIP_BASIC"/>
    <property type="match status" value="1"/>
</dbReference>
<evidence type="ECO:0000256" key="1">
    <source>
        <dbReference type="SAM" id="Coils"/>
    </source>
</evidence>
<dbReference type="CDD" id="cd14721">
    <property type="entry name" value="bZIP_Fos"/>
    <property type="match status" value="1"/>
</dbReference>
<feature type="coiled-coil region" evidence="1">
    <location>
        <begin position="118"/>
        <end position="192"/>
    </location>
</feature>
<dbReference type="InterPro" id="IPR000837">
    <property type="entry name" value="AP-1"/>
</dbReference>
<feature type="domain" description="BZIP" evidence="3">
    <location>
        <begin position="130"/>
        <end position="193"/>
    </location>
</feature>
<dbReference type="Gene3D" id="1.20.5.170">
    <property type="match status" value="1"/>
</dbReference>
<comment type="caution">
    <text evidence="4">The sequence shown here is derived from an EMBL/GenBank/DDBJ whole genome shotgun (WGS) entry which is preliminary data.</text>
</comment>
<accession>A0A4D9F1Z6</accession>
<feature type="compositionally biased region" description="Polar residues" evidence="2">
    <location>
        <begin position="260"/>
        <end position="270"/>
    </location>
</feature>
<keyword evidence="4" id="KW-0418">Kinase</keyword>
<dbReference type="FunFam" id="1.20.5.170:FF:000006">
    <property type="entry name" value="fos-related antigen 2 isoform X1"/>
    <property type="match status" value="1"/>
</dbReference>
<proteinExistence type="predicted"/>
<gene>
    <name evidence="4" type="ORF">DR999_PMT04420</name>
</gene>
<dbReference type="EMBL" id="QXTE01000025">
    <property type="protein sequence ID" value="TFK11984.1"/>
    <property type="molecule type" value="Genomic_DNA"/>
</dbReference>
<dbReference type="SMART" id="SM00338">
    <property type="entry name" value="BRLZ"/>
    <property type="match status" value="1"/>
</dbReference>
<feature type="region of interest" description="Disordered" evidence="2">
    <location>
        <begin position="1"/>
        <end position="56"/>
    </location>
</feature>
<dbReference type="PROSITE" id="PS50217">
    <property type="entry name" value="BZIP"/>
    <property type="match status" value="1"/>
</dbReference>
<dbReference type="OrthoDB" id="5866312at2759"/>
<feature type="compositionally biased region" description="Low complexity" evidence="2">
    <location>
        <begin position="30"/>
        <end position="41"/>
    </location>
</feature>
<feature type="compositionally biased region" description="Low complexity" evidence="2">
    <location>
        <begin position="304"/>
        <end position="313"/>
    </location>
</feature>